<evidence type="ECO:0000313" key="4">
    <source>
        <dbReference type="Proteomes" id="UP000189229"/>
    </source>
</evidence>
<feature type="region of interest" description="Disordered" evidence="1">
    <location>
        <begin position="114"/>
        <end position="135"/>
    </location>
</feature>
<organism evidence="3 4">
    <name type="scientific">Mycobacterium kansasii</name>
    <dbReference type="NCBI Taxonomy" id="1768"/>
    <lineage>
        <taxon>Bacteria</taxon>
        <taxon>Bacillati</taxon>
        <taxon>Actinomycetota</taxon>
        <taxon>Actinomycetes</taxon>
        <taxon>Mycobacteriales</taxon>
        <taxon>Mycobacteriaceae</taxon>
        <taxon>Mycobacterium</taxon>
    </lineage>
</organism>
<dbReference type="PANTHER" id="PTHR23024">
    <property type="entry name" value="ARYLACETAMIDE DEACETYLASE"/>
    <property type="match status" value="1"/>
</dbReference>
<evidence type="ECO:0000256" key="1">
    <source>
        <dbReference type="SAM" id="MobiDB-lite"/>
    </source>
</evidence>
<name>A0A1V3XJQ7_MYCKA</name>
<evidence type="ECO:0000313" key="3">
    <source>
        <dbReference type="EMBL" id="OOK79447.1"/>
    </source>
</evidence>
<dbReference type="InterPro" id="IPR029058">
    <property type="entry name" value="AB_hydrolase_fold"/>
</dbReference>
<reference evidence="3 4" key="1">
    <citation type="submission" date="2017-02" db="EMBL/GenBank/DDBJ databases">
        <title>Complete genome sequences of Mycobacterium kansasii strains isolated from rhesus macaques.</title>
        <authorList>
            <person name="Panda A."/>
            <person name="Nagaraj S."/>
            <person name="Zhao X."/>
            <person name="Tettelin H."/>
            <person name="Detolla L.J."/>
        </authorList>
    </citation>
    <scope>NUCLEOTIDE SEQUENCE [LARGE SCALE GENOMIC DNA]</scope>
    <source>
        <strain evidence="3 4">11-3813</strain>
    </source>
</reference>
<dbReference type="InterPro" id="IPR050466">
    <property type="entry name" value="Carboxylest/Gibb_receptor"/>
</dbReference>
<dbReference type="InterPro" id="IPR013094">
    <property type="entry name" value="AB_hydrolase_3"/>
</dbReference>
<dbReference type="Proteomes" id="UP000189229">
    <property type="component" value="Unassembled WGS sequence"/>
</dbReference>
<dbReference type="GO" id="GO:0016787">
    <property type="term" value="F:hydrolase activity"/>
    <property type="evidence" value="ECO:0007669"/>
    <property type="project" value="InterPro"/>
</dbReference>
<dbReference type="Gene3D" id="3.40.50.1820">
    <property type="entry name" value="alpha/beta hydrolase"/>
    <property type="match status" value="1"/>
</dbReference>
<accession>A0A1V3XJQ7</accession>
<proteinExistence type="predicted"/>
<feature type="domain" description="Alpha/beta hydrolase fold-3" evidence="2">
    <location>
        <begin position="1"/>
        <end position="130"/>
    </location>
</feature>
<dbReference type="SUPFAM" id="SSF53474">
    <property type="entry name" value="alpha/beta-Hydrolases"/>
    <property type="match status" value="1"/>
</dbReference>
<evidence type="ECO:0000259" key="2">
    <source>
        <dbReference type="Pfam" id="PF07859"/>
    </source>
</evidence>
<gene>
    <name evidence="3" type="ORF">BZL30_2007</name>
</gene>
<comment type="caution">
    <text evidence="3">The sequence shown here is derived from an EMBL/GenBank/DDBJ whole genome shotgun (WGS) entry which is preliminary data.</text>
</comment>
<sequence>MIYAHGGGFVTGNLDTDHGHCVELAHAADCLVVSVGYRLAPEHPCPAALDDVEASLRFAVDNCAELDADAHRLAVMGRDAGAALVAGLAQRMFDEEGPPILVQILHQPMLDSDATPSRREFQRTPVSTVRRCPGPGPITWATPRRIVTTFRRTGRIWKACRRHSSAARRSTLPR</sequence>
<dbReference type="AlphaFoldDB" id="A0A1V3XJQ7"/>
<protein>
    <submittedName>
        <fullName evidence="3">Esterase LipW</fullName>
    </submittedName>
</protein>
<dbReference type="EMBL" id="MVBM01000002">
    <property type="protein sequence ID" value="OOK79447.1"/>
    <property type="molecule type" value="Genomic_DNA"/>
</dbReference>
<dbReference type="Pfam" id="PF07859">
    <property type="entry name" value="Abhydrolase_3"/>
    <property type="match status" value="1"/>
</dbReference>
<dbReference type="PANTHER" id="PTHR23024:SF24">
    <property type="entry name" value="ALPHA_BETA HYDROLASE FOLD-3 DOMAIN-CONTAINING PROTEIN"/>
    <property type="match status" value="1"/>
</dbReference>